<accession>A0AAN5DFJ6</accession>
<feature type="transmembrane region" description="Helical" evidence="1">
    <location>
        <begin position="40"/>
        <end position="64"/>
    </location>
</feature>
<feature type="transmembrane region" description="Helical" evidence="1">
    <location>
        <begin position="196"/>
        <end position="223"/>
    </location>
</feature>
<reference evidence="3" key="1">
    <citation type="submission" date="2022-10" db="EMBL/GenBank/DDBJ databases">
        <title>Genome assembly of Pristionchus species.</title>
        <authorList>
            <person name="Yoshida K."/>
            <person name="Sommer R.J."/>
        </authorList>
    </citation>
    <scope>NUCLEOTIDE SEQUENCE [LARGE SCALE GENOMIC DNA]</scope>
    <source>
        <strain evidence="3">RS5460</strain>
    </source>
</reference>
<keyword evidence="3" id="KW-1185">Reference proteome</keyword>
<dbReference type="Proteomes" id="UP001328107">
    <property type="component" value="Unassembled WGS sequence"/>
</dbReference>
<gene>
    <name evidence="2" type="ORF">PMAYCL1PPCAC_32483</name>
</gene>
<dbReference type="Pfam" id="PF10321">
    <property type="entry name" value="7TM_GPCR_Srt"/>
    <property type="match status" value="1"/>
</dbReference>
<organism evidence="2 3">
    <name type="scientific">Pristionchus mayeri</name>
    <dbReference type="NCBI Taxonomy" id="1317129"/>
    <lineage>
        <taxon>Eukaryota</taxon>
        <taxon>Metazoa</taxon>
        <taxon>Ecdysozoa</taxon>
        <taxon>Nematoda</taxon>
        <taxon>Chromadorea</taxon>
        <taxon>Rhabditida</taxon>
        <taxon>Rhabditina</taxon>
        <taxon>Diplogasteromorpha</taxon>
        <taxon>Diplogasteroidea</taxon>
        <taxon>Neodiplogasteridae</taxon>
        <taxon>Pristionchus</taxon>
    </lineage>
</organism>
<keyword evidence="1" id="KW-0472">Membrane</keyword>
<evidence type="ECO:0008006" key="4">
    <source>
        <dbReference type="Google" id="ProtNLM"/>
    </source>
</evidence>
<name>A0AAN5DFJ6_9BILA</name>
<dbReference type="PANTHER" id="PTHR23021:SF11">
    <property type="entry name" value="SERPENTINE RECEPTOR, CLASS T"/>
    <property type="match status" value="1"/>
</dbReference>
<dbReference type="PANTHER" id="PTHR23021">
    <property type="entry name" value="SERPENTINE RECEPTOR, CLASS T"/>
    <property type="match status" value="1"/>
</dbReference>
<dbReference type="EMBL" id="BTRK01000006">
    <property type="protein sequence ID" value="GMR62288.1"/>
    <property type="molecule type" value="Genomic_DNA"/>
</dbReference>
<feature type="transmembrane region" description="Helical" evidence="1">
    <location>
        <begin position="109"/>
        <end position="133"/>
    </location>
</feature>
<dbReference type="AlphaFoldDB" id="A0AAN5DFJ6"/>
<dbReference type="InterPro" id="IPR019425">
    <property type="entry name" value="7TM_GPCR_serpentine_rcpt_Srt"/>
</dbReference>
<keyword evidence="1" id="KW-1133">Transmembrane helix</keyword>
<proteinExistence type="predicted"/>
<keyword evidence="1" id="KW-0812">Transmembrane</keyword>
<comment type="caution">
    <text evidence="2">The sequence shown here is derived from an EMBL/GenBank/DDBJ whole genome shotgun (WGS) entry which is preliminary data.</text>
</comment>
<feature type="transmembrane region" description="Helical" evidence="1">
    <location>
        <begin position="154"/>
        <end position="176"/>
    </location>
</feature>
<sequence>LTIMIAQLRNNLLMDAQDEYNCSFFNSSVDWSSKGTRQPIFGAICLLSGLFCIVPYLVCLVIMWRKRSIACYKIMFFLGVNDVLMLLVVCFFAGAVFITGGVYCHNPKLNFIVCMLAFVGYFSSCFTCFLIALNRTVEMLNIHCLAWIFQGNRTWYVLAAPLIYGLFAALFTPIAFFNSDLHIAHFDPMISGRFEYVNVIHVINNSLFPTASLLLYTIIILKVRATKHKMTSSTFAGNSVNRASLVLSVQCGVIVCVHLSTCLGYLALQFMPSSEASRYVVHCAWILLHG</sequence>
<protein>
    <recommendedName>
        <fullName evidence="4">G protein-coupled receptor</fullName>
    </recommendedName>
</protein>
<evidence type="ECO:0000256" key="1">
    <source>
        <dbReference type="SAM" id="Phobius"/>
    </source>
</evidence>
<evidence type="ECO:0000313" key="3">
    <source>
        <dbReference type="Proteomes" id="UP001328107"/>
    </source>
</evidence>
<dbReference type="SUPFAM" id="SSF81321">
    <property type="entry name" value="Family A G protein-coupled receptor-like"/>
    <property type="match status" value="1"/>
</dbReference>
<dbReference type="Gene3D" id="1.20.1070.10">
    <property type="entry name" value="Rhodopsin 7-helix transmembrane proteins"/>
    <property type="match status" value="1"/>
</dbReference>
<feature type="transmembrane region" description="Helical" evidence="1">
    <location>
        <begin position="76"/>
        <end position="103"/>
    </location>
</feature>
<feature type="non-terminal residue" evidence="2">
    <location>
        <position position="1"/>
    </location>
</feature>
<feature type="transmembrane region" description="Helical" evidence="1">
    <location>
        <begin position="244"/>
        <end position="268"/>
    </location>
</feature>
<evidence type="ECO:0000313" key="2">
    <source>
        <dbReference type="EMBL" id="GMR62288.1"/>
    </source>
</evidence>
<feature type="non-terminal residue" evidence="2">
    <location>
        <position position="290"/>
    </location>
</feature>